<evidence type="ECO:0000256" key="4">
    <source>
        <dbReference type="SAM" id="SignalP"/>
    </source>
</evidence>
<organism evidence="5 6">
    <name type="scientific">Salinihabitans flavidus</name>
    <dbReference type="NCBI Taxonomy" id="569882"/>
    <lineage>
        <taxon>Bacteria</taxon>
        <taxon>Pseudomonadati</taxon>
        <taxon>Pseudomonadota</taxon>
        <taxon>Alphaproteobacteria</taxon>
        <taxon>Rhodobacterales</taxon>
        <taxon>Roseobacteraceae</taxon>
        <taxon>Salinihabitans</taxon>
    </lineage>
</organism>
<evidence type="ECO:0000313" key="5">
    <source>
        <dbReference type="EMBL" id="SEO33175.1"/>
    </source>
</evidence>
<dbReference type="OrthoDB" id="9769667at2"/>
<reference evidence="5 6" key="1">
    <citation type="submission" date="2016-10" db="EMBL/GenBank/DDBJ databases">
        <authorList>
            <person name="de Groot N.N."/>
        </authorList>
    </citation>
    <scope>NUCLEOTIDE SEQUENCE [LARGE SCALE GENOMIC DNA]</scope>
    <source>
        <strain evidence="5 6">DSM 27842</strain>
    </source>
</reference>
<sequence>MNIMRAILAASCAVTAVAGAANAVELTAASWVGPSHPTIRAGYNFYFPAVAEATGGAVTFKLISGGALMSGKETLTGLGDGIADASVLALTYNPAQLPASQLVSELAMLSGESLAVAAAVTEFTLLECAPCIAEFSEQNVVYTGSYATAPYALISKDKIESPADLEGKRVRTPGGAWDRWVAESGGTVVHTSSSEMYEAIDKGIIDVAMQPGAALKSFSLWDVADHITLADLGVYNSGPFLAFNKDAWSELSVENRRVLLDQLPEALVATTEAYLSMNDEALSETADHGVTVTEKPESLQTWVTEFNDQDLSAVIEKAESVYGIDGAEALVQAYSETLQKWTDRLDSGMSRDDLVSAMKTEIFDRIDAAAYGI</sequence>
<dbReference type="EMBL" id="FODS01000004">
    <property type="protein sequence ID" value="SEO33175.1"/>
    <property type="molecule type" value="Genomic_DNA"/>
</dbReference>
<dbReference type="InterPro" id="IPR018389">
    <property type="entry name" value="DctP_fam"/>
</dbReference>
<keyword evidence="3" id="KW-0574">Periplasm</keyword>
<dbReference type="SUPFAM" id="SSF53850">
    <property type="entry name" value="Periplasmic binding protein-like II"/>
    <property type="match status" value="1"/>
</dbReference>
<protein>
    <submittedName>
        <fullName evidence="5">TRAP-type C4-dicarboxylate transport system, substrate-binding protein</fullName>
    </submittedName>
</protein>
<feature type="chain" id="PRO_5011766327" evidence="4">
    <location>
        <begin position="24"/>
        <end position="373"/>
    </location>
</feature>
<dbReference type="PANTHER" id="PTHR33376:SF15">
    <property type="entry name" value="BLL6794 PROTEIN"/>
    <property type="match status" value="1"/>
</dbReference>
<dbReference type="NCBIfam" id="NF037995">
    <property type="entry name" value="TRAP_S1"/>
    <property type="match status" value="1"/>
</dbReference>
<feature type="signal peptide" evidence="4">
    <location>
        <begin position="1"/>
        <end position="23"/>
    </location>
</feature>
<gene>
    <name evidence="5" type="ORF">SAMN04490248_1046</name>
</gene>
<dbReference type="Pfam" id="PF03480">
    <property type="entry name" value="DctP"/>
    <property type="match status" value="1"/>
</dbReference>
<dbReference type="GO" id="GO:0042597">
    <property type="term" value="C:periplasmic space"/>
    <property type="evidence" value="ECO:0007669"/>
    <property type="project" value="UniProtKB-SubCell"/>
</dbReference>
<comment type="subcellular location">
    <subcellularLocation>
        <location evidence="1">Periplasm</location>
    </subcellularLocation>
</comment>
<keyword evidence="6" id="KW-1185">Reference proteome</keyword>
<dbReference type="InterPro" id="IPR038404">
    <property type="entry name" value="TRAP_DctP_sf"/>
</dbReference>
<evidence type="ECO:0000256" key="1">
    <source>
        <dbReference type="ARBA" id="ARBA00004418"/>
    </source>
</evidence>
<evidence type="ECO:0000313" key="6">
    <source>
        <dbReference type="Proteomes" id="UP000198893"/>
    </source>
</evidence>
<accession>A0A1H8NU58</accession>
<dbReference type="GO" id="GO:0055085">
    <property type="term" value="P:transmembrane transport"/>
    <property type="evidence" value="ECO:0007669"/>
    <property type="project" value="InterPro"/>
</dbReference>
<proteinExistence type="predicted"/>
<dbReference type="Proteomes" id="UP000198893">
    <property type="component" value="Unassembled WGS sequence"/>
</dbReference>
<dbReference type="STRING" id="569882.SAMN04490248_1046"/>
<dbReference type="AlphaFoldDB" id="A0A1H8NU58"/>
<dbReference type="RefSeq" id="WP_093115958.1">
    <property type="nucleotide sequence ID" value="NZ_FODS01000004.1"/>
</dbReference>
<evidence type="ECO:0000256" key="2">
    <source>
        <dbReference type="ARBA" id="ARBA00022729"/>
    </source>
</evidence>
<dbReference type="PANTHER" id="PTHR33376">
    <property type="match status" value="1"/>
</dbReference>
<evidence type="ECO:0000256" key="3">
    <source>
        <dbReference type="ARBA" id="ARBA00022764"/>
    </source>
</evidence>
<dbReference type="CDD" id="cd13666">
    <property type="entry name" value="PBP2_TRAP_DctP_like_1"/>
    <property type="match status" value="1"/>
</dbReference>
<name>A0A1H8NU58_9RHOB</name>
<dbReference type="Gene3D" id="3.40.190.170">
    <property type="entry name" value="Bacterial extracellular solute-binding protein, family 7"/>
    <property type="match status" value="1"/>
</dbReference>
<keyword evidence="2 4" id="KW-0732">Signal</keyword>